<keyword evidence="16" id="KW-1185">Reference proteome</keyword>
<accession>A0A087SLZ5</accession>
<dbReference type="PANTHER" id="PTHR44742:SF2">
    <property type="entry name" value="24-METHYLENESTEROL C-METHYLTRANSFERASE 2"/>
    <property type="match status" value="1"/>
</dbReference>
<protein>
    <recommendedName>
        <fullName evidence="13">Methyltransferase</fullName>
        <ecNumber evidence="13">2.1.1.-</ecNumber>
    </recommendedName>
</protein>
<keyword evidence="11" id="KW-0472">Membrane</keyword>
<organism evidence="15 16">
    <name type="scientific">Auxenochlorella protothecoides</name>
    <name type="common">Green microalga</name>
    <name type="synonym">Chlorella protothecoides</name>
    <dbReference type="NCBI Taxonomy" id="3075"/>
    <lineage>
        <taxon>Eukaryota</taxon>
        <taxon>Viridiplantae</taxon>
        <taxon>Chlorophyta</taxon>
        <taxon>core chlorophytes</taxon>
        <taxon>Trebouxiophyceae</taxon>
        <taxon>Chlorellales</taxon>
        <taxon>Chlorellaceae</taxon>
        <taxon>Auxenochlorella</taxon>
    </lineage>
</organism>
<name>A0A087SLZ5_AUXPR</name>
<evidence type="ECO:0000256" key="4">
    <source>
        <dbReference type="ARBA" id="ARBA00022679"/>
    </source>
</evidence>
<evidence type="ECO:0000313" key="16">
    <source>
        <dbReference type="Proteomes" id="UP000028924"/>
    </source>
</evidence>
<evidence type="ECO:0000256" key="13">
    <source>
        <dbReference type="RuleBase" id="RU362025"/>
    </source>
</evidence>
<sequence length="419" mass="45419">MGFSSSIGPALSDAAARASVYVEDNSTAVAVAGGLTALGAITYLATRKPRSDYQVAPSSFQLGVGNLKEGEVQSEVSAYYSEYNTLERGKGAQVANSKKVADFVDKFYSLVTDIYEWGWGQSFHFSPLLPRHTWAAAEAAHETRIGALIGLAPGKHGLDVGCGVGGPMRTIATSSGAHITGITINEYQVKRATYHNKNLGVSKQCQAVRGNFLDMPFEANTFDGAYAIEATCHAPKLEEVYSEVHRVLKPGARFATYEWVSTPLYDSTNVEHVKLMDEIVIGNGLPDMRTWAQAEAAGKAVGFRLVESRDLAMAPATQVSPWWSESGAVLQPHVPEGVSVNPWYARLGRSRCLFAVFAHFNASLVWVAETLRLAPRGMGEIHKMLMDTAFALIDGGELGIFTPMHLLVFEKPAEKEAEE</sequence>
<evidence type="ECO:0000256" key="11">
    <source>
        <dbReference type="ARBA" id="ARBA00023136"/>
    </source>
</evidence>
<gene>
    <name evidence="15" type="ORF">F751_0617</name>
</gene>
<dbReference type="InterPro" id="IPR029063">
    <property type="entry name" value="SAM-dependent_MTases_sf"/>
</dbReference>
<keyword evidence="3 12" id="KW-0489">Methyltransferase</keyword>
<dbReference type="SUPFAM" id="SSF53335">
    <property type="entry name" value="S-adenosyl-L-methionine-dependent methyltransferases"/>
    <property type="match status" value="1"/>
</dbReference>
<comment type="similarity">
    <text evidence="12 13">Belongs to the class I-like SAM-binding methyltransferase superfamily. Erg6/SMT family.</text>
</comment>
<dbReference type="Pfam" id="PF08498">
    <property type="entry name" value="Sterol_MT_C"/>
    <property type="match status" value="1"/>
</dbReference>
<keyword evidence="4 12" id="KW-0808">Transferase</keyword>
<evidence type="ECO:0000313" key="15">
    <source>
        <dbReference type="EMBL" id="KFM26749.1"/>
    </source>
</evidence>
<dbReference type="EMBL" id="KL662133">
    <property type="protein sequence ID" value="KFM26749.1"/>
    <property type="molecule type" value="Genomic_DNA"/>
</dbReference>
<evidence type="ECO:0000256" key="5">
    <source>
        <dbReference type="ARBA" id="ARBA00022691"/>
    </source>
</evidence>
<dbReference type="CDD" id="cd02440">
    <property type="entry name" value="AdoMet_MTases"/>
    <property type="match status" value="1"/>
</dbReference>
<dbReference type="Pfam" id="PF08241">
    <property type="entry name" value="Methyltransf_11"/>
    <property type="match status" value="1"/>
</dbReference>
<dbReference type="GO" id="GO:0008757">
    <property type="term" value="F:S-adenosylmethionine-dependent methyltransferase activity"/>
    <property type="evidence" value="ECO:0007669"/>
    <property type="project" value="InterPro"/>
</dbReference>
<dbReference type="InterPro" id="IPR013705">
    <property type="entry name" value="Sterol_MeTrfase_C"/>
</dbReference>
<evidence type="ECO:0000256" key="3">
    <source>
        <dbReference type="ARBA" id="ARBA00022603"/>
    </source>
</evidence>
<dbReference type="PANTHER" id="PTHR44742">
    <property type="match status" value="1"/>
</dbReference>
<comment type="subcellular location">
    <subcellularLocation>
        <location evidence="1">Microsome membrane</location>
        <topology evidence="1">Single-pass membrane protein</topology>
    </subcellularLocation>
</comment>
<dbReference type="GO" id="GO:0006694">
    <property type="term" value="P:steroid biosynthetic process"/>
    <property type="evidence" value="ECO:0007669"/>
    <property type="project" value="InterPro"/>
</dbReference>
<reference evidence="15 16" key="1">
    <citation type="journal article" date="2014" name="BMC Genomics">
        <title>Oil accumulation mechanisms of the oleaginous microalga Chlorella protothecoides revealed through its genome, transcriptomes, and proteomes.</title>
        <authorList>
            <person name="Gao C."/>
            <person name="Wang Y."/>
            <person name="Shen Y."/>
            <person name="Yan D."/>
            <person name="He X."/>
            <person name="Dai J."/>
            <person name="Wu Q."/>
        </authorList>
    </citation>
    <scope>NUCLEOTIDE SEQUENCE [LARGE SCALE GENOMIC DNA]</scope>
    <source>
        <strain evidence="15 16">0710</strain>
    </source>
</reference>
<dbReference type="RefSeq" id="XP_011399691.1">
    <property type="nucleotide sequence ID" value="XM_011401389.1"/>
</dbReference>
<evidence type="ECO:0000256" key="12">
    <source>
        <dbReference type="PROSITE-ProRule" id="PRU01022"/>
    </source>
</evidence>
<dbReference type="eggNOG" id="KOG1269">
    <property type="taxonomic scope" value="Eukaryota"/>
</dbReference>
<dbReference type="STRING" id="3075.A0A087SLZ5"/>
<evidence type="ECO:0000256" key="7">
    <source>
        <dbReference type="ARBA" id="ARBA00022824"/>
    </source>
</evidence>
<dbReference type="PROSITE" id="PS51685">
    <property type="entry name" value="SAM_MT_ERG6_SMT"/>
    <property type="match status" value="1"/>
</dbReference>
<proteinExistence type="inferred from homology"/>
<dbReference type="InterPro" id="IPR013216">
    <property type="entry name" value="Methyltransf_11"/>
</dbReference>
<dbReference type="EC" id="2.1.1.-" evidence="13"/>
<dbReference type="InterPro" id="IPR030384">
    <property type="entry name" value="MeTrfase_SMT"/>
</dbReference>
<dbReference type="OrthoDB" id="4310724at2759"/>
<keyword evidence="10" id="KW-0443">Lipid metabolism</keyword>
<evidence type="ECO:0000256" key="6">
    <source>
        <dbReference type="ARBA" id="ARBA00022692"/>
    </source>
</evidence>
<keyword evidence="8" id="KW-0492">Microsome</keyword>
<evidence type="ECO:0000259" key="14">
    <source>
        <dbReference type="PROSITE" id="PS51685"/>
    </source>
</evidence>
<dbReference type="AlphaFoldDB" id="A0A087SLZ5"/>
<keyword evidence="6" id="KW-0812">Transmembrane</keyword>
<dbReference type="GeneID" id="23612008"/>
<evidence type="ECO:0000256" key="10">
    <source>
        <dbReference type="ARBA" id="ARBA00023098"/>
    </source>
</evidence>
<feature type="domain" description="SAM-dependent methyltransferase Erg6/SMT-type" evidence="14">
    <location>
        <begin position="107"/>
        <end position="412"/>
    </location>
</feature>
<dbReference type="KEGG" id="apro:F751_0617"/>
<keyword evidence="7" id="KW-0256">Endoplasmic reticulum</keyword>
<dbReference type="GO" id="GO:0032259">
    <property type="term" value="P:methylation"/>
    <property type="evidence" value="ECO:0007669"/>
    <property type="project" value="UniProtKB-KW"/>
</dbReference>
<dbReference type="Proteomes" id="UP000028924">
    <property type="component" value="Unassembled WGS sequence"/>
</dbReference>
<evidence type="ECO:0000256" key="1">
    <source>
        <dbReference type="ARBA" id="ARBA00004111"/>
    </source>
</evidence>
<keyword evidence="5 12" id="KW-0949">S-adenosyl-L-methionine</keyword>
<evidence type="ECO:0000256" key="8">
    <source>
        <dbReference type="ARBA" id="ARBA00022848"/>
    </source>
</evidence>
<dbReference type="Gene3D" id="3.40.50.150">
    <property type="entry name" value="Vaccinia Virus protein VP39"/>
    <property type="match status" value="1"/>
</dbReference>
<evidence type="ECO:0000256" key="2">
    <source>
        <dbReference type="ARBA" id="ARBA00022516"/>
    </source>
</evidence>
<keyword evidence="2" id="KW-0444">Lipid biosynthesis</keyword>
<keyword evidence="9" id="KW-1133">Transmembrane helix</keyword>
<evidence type="ECO:0000256" key="9">
    <source>
        <dbReference type="ARBA" id="ARBA00022989"/>
    </source>
</evidence>